<dbReference type="PANTHER" id="PTHR47978">
    <property type="match status" value="1"/>
</dbReference>
<dbReference type="RefSeq" id="XP_068357652.1">
    <property type="nucleotide sequence ID" value="XM_068505923.1"/>
</dbReference>
<evidence type="ECO:0000313" key="3">
    <source>
        <dbReference type="Proteomes" id="UP000179807"/>
    </source>
</evidence>
<dbReference type="InterPro" id="IPR005225">
    <property type="entry name" value="Small_GTP-bd"/>
</dbReference>
<proteinExistence type="predicted"/>
<dbReference type="Pfam" id="PF00071">
    <property type="entry name" value="Ras"/>
    <property type="match status" value="1"/>
</dbReference>
<dbReference type="GeneID" id="94840627"/>
<reference evidence="2" key="1">
    <citation type="submission" date="2016-10" db="EMBL/GenBank/DDBJ databases">
        <authorList>
            <person name="Benchimol M."/>
            <person name="Almeida L.G."/>
            <person name="Vasconcelos A.T."/>
            <person name="Perreira-Neves A."/>
            <person name="Rosa I.A."/>
            <person name="Tasca T."/>
            <person name="Bogo M.R."/>
            <person name="de Souza W."/>
        </authorList>
    </citation>
    <scope>NUCLEOTIDE SEQUENCE [LARGE SCALE GENOMIC DNA]</scope>
    <source>
        <strain evidence="2">K</strain>
    </source>
</reference>
<dbReference type="InterPro" id="IPR001806">
    <property type="entry name" value="Small_GTPase"/>
</dbReference>
<dbReference type="OrthoDB" id="10461322at2759"/>
<dbReference type="SUPFAM" id="SSF52540">
    <property type="entry name" value="P-loop containing nucleoside triphosphate hydrolases"/>
    <property type="match status" value="1"/>
</dbReference>
<dbReference type="Proteomes" id="UP000179807">
    <property type="component" value="Unassembled WGS sequence"/>
</dbReference>
<dbReference type="PRINTS" id="PR00449">
    <property type="entry name" value="RASTRNSFRMNG"/>
</dbReference>
<dbReference type="Gene3D" id="3.40.50.300">
    <property type="entry name" value="P-loop containing nucleotide triphosphate hydrolases"/>
    <property type="match status" value="1"/>
</dbReference>
<dbReference type="VEuPathDB" id="TrichDB:TRFO_28030"/>
<keyword evidence="1" id="KW-0547">Nucleotide-binding</keyword>
<organism evidence="2 3">
    <name type="scientific">Tritrichomonas foetus</name>
    <dbReference type="NCBI Taxonomy" id="1144522"/>
    <lineage>
        <taxon>Eukaryota</taxon>
        <taxon>Metamonada</taxon>
        <taxon>Parabasalia</taxon>
        <taxon>Tritrichomonadida</taxon>
        <taxon>Tritrichomonadidae</taxon>
        <taxon>Tritrichomonas</taxon>
    </lineage>
</organism>
<dbReference type="CDD" id="cd00154">
    <property type="entry name" value="Rab"/>
    <property type="match status" value="1"/>
</dbReference>
<dbReference type="InterPro" id="IPR027417">
    <property type="entry name" value="P-loop_NTPase"/>
</dbReference>
<keyword evidence="3" id="KW-1185">Reference proteome</keyword>
<dbReference type="NCBIfam" id="TIGR00231">
    <property type="entry name" value="small_GTP"/>
    <property type="match status" value="1"/>
</dbReference>
<dbReference type="SMART" id="SM00173">
    <property type="entry name" value="RAS"/>
    <property type="match status" value="1"/>
</dbReference>
<dbReference type="PROSITE" id="PS51421">
    <property type="entry name" value="RAS"/>
    <property type="match status" value="1"/>
</dbReference>
<evidence type="ECO:0000256" key="1">
    <source>
        <dbReference type="ARBA" id="ARBA00022741"/>
    </source>
</evidence>
<dbReference type="SMART" id="SM00176">
    <property type="entry name" value="RAN"/>
    <property type="match status" value="1"/>
</dbReference>
<dbReference type="GO" id="GO:0003924">
    <property type="term" value="F:GTPase activity"/>
    <property type="evidence" value="ECO:0007669"/>
    <property type="project" value="InterPro"/>
</dbReference>
<dbReference type="SMART" id="SM00174">
    <property type="entry name" value="RHO"/>
    <property type="match status" value="1"/>
</dbReference>
<dbReference type="FunFam" id="3.40.50.300:FF:000808">
    <property type="entry name" value="Small GTP-binding protein, putative"/>
    <property type="match status" value="1"/>
</dbReference>
<dbReference type="GO" id="GO:0005525">
    <property type="term" value="F:GTP binding"/>
    <property type="evidence" value="ECO:0007669"/>
    <property type="project" value="InterPro"/>
</dbReference>
<evidence type="ECO:0000313" key="2">
    <source>
        <dbReference type="EMBL" id="OHT04516.1"/>
    </source>
</evidence>
<dbReference type="EMBL" id="MLAK01000791">
    <property type="protein sequence ID" value="OHT04516.1"/>
    <property type="molecule type" value="Genomic_DNA"/>
</dbReference>
<dbReference type="SMART" id="SM00175">
    <property type="entry name" value="RAB"/>
    <property type="match status" value="1"/>
</dbReference>
<protein>
    <submittedName>
        <fullName evidence="2">Ras-related protein Rab-31</fullName>
    </submittedName>
</protein>
<comment type="caution">
    <text evidence="2">The sequence shown here is derived from an EMBL/GenBank/DDBJ whole genome shotgun (WGS) entry which is preliminary data.</text>
</comment>
<dbReference type="AlphaFoldDB" id="A0A1J4K436"/>
<name>A0A1J4K436_9EUKA</name>
<sequence>MNFLPGETKPNQVVVKGVVVGDTEVGKTSLCNRFYLKKWDPLTATTISASCVRTEVQIEDEKVLFCIWDTAGQEKFRSISPLYYRGAHVAMLVLDLTSKESLDVASSWVEELKTQGPVNLPLIIFGNKCDLSDRIEISTQAAEEFAKSKGAEYVEVSALTGKNVDSAFIKAANYGYQFSKKDFQVNGREGNETVNLNAKKEKSSCC</sequence>
<gene>
    <name evidence="2" type="primary">RAB31</name>
    <name evidence="2" type="ORF">TRFO_28030</name>
</gene>
<dbReference type="PROSITE" id="PS51419">
    <property type="entry name" value="RAB"/>
    <property type="match status" value="1"/>
</dbReference>
<accession>A0A1J4K436</accession>